<keyword evidence="11 16" id="KW-0472">Membrane</keyword>
<keyword evidence="10 14" id="KW-0342">GTP-binding</keyword>
<feature type="transmembrane region" description="Helical" evidence="16">
    <location>
        <begin position="618"/>
        <end position="640"/>
    </location>
</feature>
<feature type="binding site" evidence="14">
    <location>
        <begin position="113"/>
        <end position="116"/>
    </location>
    <ligand>
        <name>GTP</name>
        <dbReference type="ChEBI" id="CHEBI:37565"/>
        <label>1</label>
    </ligand>
</feature>
<protein>
    <recommendedName>
        <fullName evidence="12 13">Ferrous iron transport protein B</fullName>
    </recommendedName>
</protein>
<dbReference type="InterPro" id="IPR027417">
    <property type="entry name" value="P-loop_NTPase"/>
</dbReference>
<feature type="transmembrane region" description="Helical" evidence="16">
    <location>
        <begin position="420"/>
        <end position="446"/>
    </location>
</feature>
<name>A0A7C3V744_9BACT</name>
<dbReference type="InterPro" id="IPR011640">
    <property type="entry name" value="Fe2_transport_prot_B_C"/>
</dbReference>
<keyword evidence="7 16" id="KW-1133">Transmembrane helix</keyword>
<evidence type="ECO:0000256" key="14">
    <source>
        <dbReference type="PIRSR" id="PIRSR603373-1"/>
    </source>
</evidence>
<dbReference type="Pfam" id="PF02421">
    <property type="entry name" value="FeoB_N"/>
    <property type="match status" value="1"/>
</dbReference>
<dbReference type="AlphaFoldDB" id="A0A7C3V744"/>
<proteinExistence type="inferred from homology"/>
<evidence type="ECO:0000256" key="10">
    <source>
        <dbReference type="ARBA" id="ARBA00023134"/>
    </source>
</evidence>
<dbReference type="Gene3D" id="1.10.287.1770">
    <property type="match status" value="1"/>
</dbReference>
<evidence type="ECO:0000256" key="8">
    <source>
        <dbReference type="ARBA" id="ARBA00023004"/>
    </source>
</evidence>
<dbReference type="InterPro" id="IPR041069">
    <property type="entry name" value="FeoB_Cyto"/>
</dbReference>
<keyword evidence="3" id="KW-1003">Cell membrane</keyword>
<evidence type="ECO:0000256" key="7">
    <source>
        <dbReference type="ARBA" id="ARBA00022989"/>
    </source>
</evidence>
<feature type="transmembrane region" description="Helical" evidence="16">
    <location>
        <begin position="587"/>
        <end position="606"/>
    </location>
</feature>
<dbReference type="GO" id="GO:0005886">
    <property type="term" value="C:plasma membrane"/>
    <property type="evidence" value="ECO:0007669"/>
    <property type="project" value="UniProtKB-SubCell"/>
</dbReference>
<gene>
    <name evidence="18" type="primary">feoB</name>
    <name evidence="18" type="ORF">ENW96_05745</name>
</gene>
<feature type="domain" description="FeoB-type G" evidence="17">
    <location>
        <begin position="1"/>
        <end position="162"/>
    </location>
</feature>
<dbReference type="InterPro" id="IPR030389">
    <property type="entry name" value="G_FEOB_dom"/>
</dbReference>
<feature type="binding site" evidence="14">
    <location>
        <begin position="53"/>
        <end position="56"/>
    </location>
    <ligand>
        <name>GTP</name>
        <dbReference type="ChEBI" id="CHEBI:37565"/>
        <label>1</label>
    </ligand>
</feature>
<feature type="transmembrane region" description="Helical" evidence="16">
    <location>
        <begin position="452"/>
        <end position="473"/>
    </location>
</feature>
<evidence type="ECO:0000256" key="16">
    <source>
        <dbReference type="RuleBase" id="RU362098"/>
    </source>
</evidence>
<evidence type="ECO:0000313" key="18">
    <source>
        <dbReference type="EMBL" id="HGF33879.1"/>
    </source>
</evidence>
<keyword evidence="15" id="KW-0479">Metal-binding</keyword>
<dbReference type="Pfam" id="PF17910">
    <property type="entry name" value="FeoB_Cyto"/>
    <property type="match status" value="1"/>
</dbReference>
<dbReference type="InterPro" id="IPR050860">
    <property type="entry name" value="FeoB_GTPase"/>
</dbReference>
<reference evidence="18" key="1">
    <citation type="journal article" date="2020" name="mSystems">
        <title>Genome- and Community-Level Interaction Insights into Carbon Utilization and Element Cycling Functions of Hydrothermarchaeota in Hydrothermal Sediment.</title>
        <authorList>
            <person name="Zhou Z."/>
            <person name="Liu Y."/>
            <person name="Xu W."/>
            <person name="Pan J."/>
            <person name="Luo Z.H."/>
            <person name="Li M."/>
        </authorList>
    </citation>
    <scope>NUCLEOTIDE SEQUENCE [LARGE SCALE GENOMIC DNA]</scope>
    <source>
        <strain evidence="18">SpSt-897</strain>
    </source>
</reference>
<evidence type="ECO:0000256" key="1">
    <source>
        <dbReference type="ARBA" id="ARBA00004651"/>
    </source>
</evidence>
<sequence>MIIAFIGQPNCGKSTIFNYFSGYKAVISNFPGTTVKYHVSRVVLAGEELTCVDLPGVYSLTSSDRAELESRNYLLKGGADVIVNVIDASLLSRSLELTLELMSLERPVVVALNMMDEAARKGVVLQPTKLSHLLGVPVVTTIASQGKGLTELLETAVEAGRIQVRPAQVVFSRDIEEEIAELSDHLDPMLAEELRLPWRFFIIKLLEDDPYLLEEVRRRHPDLIPIIKNHQNILSQMRGRPSDVVISSERHALARHLFEQVAKVFPAAKLSFRDRLDRVTTHKIWGYLILVLVLGLFFQAVFRAGQYPEALLLAYLDRLQKLAQGWLGSDSLAYFTLGEGLLMGIFGAVAIVLPYLLPFRLGLALLEDSGYLPRVAFLMDNFMHRLGLHGKSIIPFILGYGCSVPAVMATRILESPRDRLMVALLAILVPCSARSVIIFALVAYALGPCWALGIYLFNLLVIAVLGRLSTLVLKEVSPGLVMEIPEYRWPTWSNVWRKTWLNLKDFIVVAWPILTVGSVALSLLKYYGLEASVNAAFRPLTGLLGLPAAVGVTLIFGIMRKELTLVMLSTALGTTDLQAVLTPGQLLTFTVFILFYIPCAATIAALGRETGWKTTALAVFGSLALALALGLLTRGVALMLF</sequence>
<organism evidence="18">
    <name type="scientific">Desulfobacca acetoxidans</name>
    <dbReference type="NCBI Taxonomy" id="60893"/>
    <lineage>
        <taxon>Bacteria</taxon>
        <taxon>Pseudomonadati</taxon>
        <taxon>Thermodesulfobacteriota</taxon>
        <taxon>Desulfobaccia</taxon>
        <taxon>Desulfobaccales</taxon>
        <taxon>Desulfobaccaceae</taxon>
        <taxon>Desulfobacca</taxon>
    </lineage>
</organism>
<keyword evidence="5 16" id="KW-0812">Transmembrane</keyword>
<dbReference type="EMBL" id="DTMF01000146">
    <property type="protein sequence ID" value="HGF33879.1"/>
    <property type="molecule type" value="Genomic_DNA"/>
</dbReference>
<dbReference type="SUPFAM" id="SSF52540">
    <property type="entry name" value="P-loop containing nucleoside triphosphate hydrolases"/>
    <property type="match status" value="1"/>
</dbReference>
<comment type="subcellular location">
    <subcellularLocation>
        <location evidence="16">Cell inner membrane</location>
        <topology evidence="16">Multi-pass membrane protein</topology>
    </subcellularLocation>
    <subcellularLocation>
        <location evidence="1">Cell membrane</location>
        <topology evidence="1">Multi-pass membrane protein</topology>
    </subcellularLocation>
</comment>
<evidence type="ECO:0000256" key="2">
    <source>
        <dbReference type="ARBA" id="ARBA00022448"/>
    </source>
</evidence>
<dbReference type="InterPro" id="IPR003373">
    <property type="entry name" value="Fe2_transport_prot-B"/>
</dbReference>
<evidence type="ECO:0000256" key="15">
    <source>
        <dbReference type="PIRSR" id="PIRSR603373-2"/>
    </source>
</evidence>
<evidence type="ECO:0000256" key="6">
    <source>
        <dbReference type="ARBA" id="ARBA00022741"/>
    </source>
</evidence>
<evidence type="ECO:0000256" key="5">
    <source>
        <dbReference type="ARBA" id="ARBA00022692"/>
    </source>
</evidence>
<feature type="transmembrane region" description="Helical" evidence="16">
    <location>
        <begin position="393"/>
        <end position="413"/>
    </location>
</feature>
<dbReference type="GO" id="GO:0046872">
    <property type="term" value="F:metal ion binding"/>
    <property type="evidence" value="ECO:0007669"/>
    <property type="project" value="UniProtKB-KW"/>
</dbReference>
<feature type="binding site" evidence="15">
    <location>
        <position position="21"/>
    </location>
    <ligand>
        <name>Mg(2+)</name>
        <dbReference type="ChEBI" id="CHEBI:18420"/>
        <label>2</label>
    </ligand>
</feature>
<dbReference type="Pfam" id="PF07670">
    <property type="entry name" value="Gate"/>
    <property type="match status" value="2"/>
</dbReference>
<keyword evidence="15" id="KW-0460">Magnesium</keyword>
<dbReference type="GO" id="GO:0005525">
    <property type="term" value="F:GTP binding"/>
    <property type="evidence" value="ECO:0007669"/>
    <property type="project" value="UniProtKB-KW"/>
</dbReference>
<evidence type="ECO:0000256" key="3">
    <source>
        <dbReference type="ARBA" id="ARBA00022475"/>
    </source>
</evidence>
<evidence type="ECO:0000259" key="17">
    <source>
        <dbReference type="PROSITE" id="PS51711"/>
    </source>
</evidence>
<dbReference type="CDD" id="cd01879">
    <property type="entry name" value="FeoB"/>
    <property type="match status" value="1"/>
</dbReference>
<dbReference type="NCBIfam" id="TIGR00437">
    <property type="entry name" value="feoB"/>
    <property type="match status" value="1"/>
</dbReference>
<comment type="caution">
    <text evidence="18">The sequence shown here is derived from an EMBL/GenBank/DDBJ whole genome shotgun (WGS) entry which is preliminary data.</text>
</comment>
<evidence type="ECO:0000256" key="13">
    <source>
        <dbReference type="NCBIfam" id="TIGR00437"/>
    </source>
</evidence>
<feature type="transmembrane region" description="Helical" evidence="16">
    <location>
        <begin position="284"/>
        <end position="302"/>
    </location>
</feature>
<dbReference type="GO" id="GO:0015093">
    <property type="term" value="F:ferrous iron transmembrane transporter activity"/>
    <property type="evidence" value="ECO:0007669"/>
    <property type="project" value="UniProtKB-UniRule"/>
</dbReference>
<accession>A0A7C3V744</accession>
<feature type="transmembrane region" description="Helical" evidence="16">
    <location>
        <begin position="536"/>
        <end position="556"/>
    </location>
</feature>
<dbReference type="InterPro" id="IPR011642">
    <property type="entry name" value="Gate_dom"/>
</dbReference>
<feature type="transmembrane region" description="Helical" evidence="16">
    <location>
        <begin position="506"/>
        <end position="524"/>
    </location>
</feature>
<keyword evidence="9" id="KW-0406">Ion transport</keyword>
<dbReference type="Pfam" id="PF07664">
    <property type="entry name" value="FeoB_C"/>
    <property type="match status" value="1"/>
</dbReference>
<feature type="binding site" evidence="15">
    <location>
        <position position="22"/>
    </location>
    <ligand>
        <name>Mg(2+)</name>
        <dbReference type="ChEBI" id="CHEBI:18420"/>
        <label>1</label>
    </ligand>
</feature>
<keyword evidence="6 14" id="KW-0547">Nucleotide-binding</keyword>
<feature type="binding site" evidence="15">
    <location>
        <position position="18"/>
    </location>
    <ligand>
        <name>Mg(2+)</name>
        <dbReference type="ChEBI" id="CHEBI:18420"/>
        <label>2</label>
    </ligand>
</feature>
<comment type="function">
    <text evidence="16">Probable transporter of a GTP-driven Fe(2+) uptake system.</text>
</comment>
<comment type="similarity">
    <text evidence="16">Belongs to the TRAFAC class TrmE-Era-EngA-EngB-Septin-like GTPase superfamily. FeoB GTPase (TC 9.A.8) family.</text>
</comment>
<dbReference type="PRINTS" id="PR00326">
    <property type="entry name" value="GTP1OBG"/>
</dbReference>
<dbReference type="PROSITE" id="PS51711">
    <property type="entry name" value="G_FEOB"/>
    <property type="match status" value="1"/>
</dbReference>
<evidence type="ECO:0000256" key="4">
    <source>
        <dbReference type="ARBA" id="ARBA00022496"/>
    </source>
</evidence>
<evidence type="ECO:0000256" key="11">
    <source>
        <dbReference type="ARBA" id="ARBA00023136"/>
    </source>
</evidence>
<evidence type="ECO:0000256" key="12">
    <source>
        <dbReference type="ARBA" id="ARBA00031200"/>
    </source>
</evidence>
<dbReference type="PANTHER" id="PTHR43185">
    <property type="entry name" value="FERROUS IRON TRANSPORT PROTEIN B"/>
    <property type="match status" value="1"/>
</dbReference>
<dbReference type="Gene3D" id="3.40.50.300">
    <property type="entry name" value="P-loop containing nucleotide triphosphate hydrolases"/>
    <property type="match status" value="1"/>
</dbReference>
<keyword evidence="4 16" id="KW-0410">Iron transport</keyword>
<feature type="binding site" evidence="14">
    <location>
        <begin position="7"/>
        <end position="14"/>
    </location>
    <ligand>
        <name>GTP</name>
        <dbReference type="ChEBI" id="CHEBI:37565"/>
        <label>1</label>
    </ligand>
</feature>
<keyword evidence="8 16" id="KW-0408">Iron</keyword>
<feature type="transmembrane region" description="Helical" evidence="16">
    <location>
        <begin position="332"/>
        <end position="357"/>
    </location>
</feature>
<evidence type="ECO:0000256" key="9">
    <source>
        <dbReference type="ARBA" id="ARBA00023065"/>
    </source>
</evidence>
<keyword evidence="2 16" id="KW-0813">Transport</keyword>
<dbReference type="PANTHER" id="PTHR43185:SF1">
    <property type="entry name" value="FE(2+) TRANSPORTER FEOB"/>
    <property type="match status" value="1"/>
</dbReference>
<dbReference type="InterPro" id="IPR006073">
    <property type="entry name" value="GTP-bd"/>
</dbReference>